<proteinExistence type="predicted"/>
<reference evidence="2" key="1">
    <citation type="submission" date="2022-05" db="EMBL/GenBank/DDBJ databases">
        <authorList>
            <person name="Okamura Y."/>
        </authorList>
    </citation>
    <scope>NUCLEOTIDE SEQUENCE</scope>
</reference>
<comment type="caution">
    <text evidence="2">The sequence shown here is derived from an EMBL/GenBank/DDBJ whole genome shotgun (WGS) entry which is preliminary data.</text>
</comment>
<gene>
    <name evidence="2" type="ORF">PIBRA_LOCUS3157</name>
</gene>
<evidence type="ECO:0000256" key="1">
    <source>
        <dbReference type="SAM" id="MobiDB-lite"/>
    </source>
</evidence>
<protein>
    <submittedName>
        <fullName evidence="2">Uncharacterized protein</fullName>
    </submittedName>
</protein>
<accession>A0A9P0T4I2</accession>
<dbReference type="EMBL" id="CALOZG010000003">
    <property type="protein sequence ID" value="CAH4009526.1"/>
    <property type="molecule type" value="Genomic_DNA"/>
</dbReference>
<sequence>MAPYLRSTVDGVLPVRRLVSLHLAHTIAKRARQSRGAAARATSHHQKQQRATCACVLDGSTERTGVRRSRRPRAGAERGGPAQCRPPNPSRPGPLAPRSDPARKAHIDTLLFTNIMITRVRVAPLTAHYSPLITH</sequence>
<dbReference type="Proteomes" id="UP001152562">
    <property type="component" value="Unassembled WGS sequence"/>
</dbReference>
<dbReference type="AlphaFoldDB" id="A0A9P0T4I2"/>
<feature type="region of interest" description="Disordered" evidence="1">
    <location>
        <begin position="31"/>
        <end position="102"/>
    </location>
</feature>
<keyword evidence="3" id="KW-1185">Reference proteome</keyword>
<feature type="compositionally biased region" description="Pro residues" evidence="1">
    <location>
        <begin position="84"/>
        <end position="95"/>
    </location>
</feature>
<organism evidence="2 3">
    <name type="scientific">Pieris brassicae</name>
    <name type="common">White butterfly</name>
    <name type="synonym">Large white butterfly</name>
    <dbReference type="NCBI Taxonomy" id="7116"/>
    <lineage>
        <taxon>Eukaryota</taxon>
        <taxon>Metazoa</taxon>
        <taxon>Ecdysozoa</taxon>
        <taxon>Arthropoda</taxon>
        <taxon>Hexapoda</taxon>
        <taxon>Insecta</taxon>
        <taxon>Pterygota</taxon>
        <taxon>Neoptera</taxon>
        <taxon>Endopterygota</taxon>
        <taxon>Lepidoptera</taxon>
        <taxon>Glossata</taxon>
        <taxon>Ditrysia</taxon>
        <taxon>Papilionoidea</taxon>
        <taxon>Pieridae</taxon>
        <taxon>Pierinae</taxon>
        <taxon>Pieris</taxon>
    </lineage>
</organism>
<evidence type="ECO:0000313" key="3">
    <source>
        <dbReference type="Proteomes" id="UP001152562"/>
    </source>
</evidence>
<evidence type="ECO:0000313" key="2">
    <source>
        <dbReference type="EMBL" id="CAH4009526.1"/>
    </source>
</evidence>
<name>A0A9P0T4I2_PIEBR</name>